<dbReference type="VEuPathDB" id="FungiDB:An03g02350"/>
<dbReference type="RefSeq" id="XP_059600265.1">
    <property type="nucleotide sequence ID" value="XM_059746961.1"/>
</dbReference>
<sequence length="284" mass="32184">MTACISIFKVGCTHLSALSPIQCRSIGYPISRYYNLQARPTLLYSLAAATNSGYRRLYPAPASSSPTTRPQSHNEVYPSARRKTCILRRGFVDETKRSDEVVELKPNYNSQPSEALGKKRKEKIKLKGVRLEVFAFLARFQTVVRVRNLGKTIKDSLMSYCVQGRQIIALLKPLGEGFANILNLFPQDPRLDLKIHHRMNSIALPLEIFFAESIKGARASMPSTEVKWGTDTEYLAKLVKNLRKDPFTTLAHAYIPILTSGDLSSYPWKGHYPRHNPVQKSRFR</sequence>
<dbReference type="KEGG" id="ang:An03g02350"/>
<organism evidence="1">
    <name type="scientific">Aspergillus niger</name>
    <dbReference type="NCBI Taxonomy" id="5061"/>
    <lineage>
        <taxon>Eukaryota</taxon>
        <taxon>Fungi</taxon>
        <taxon>Dikarya</taxon>
        <taxon>Ascomycota</taxon>
        <taxon>Pezizomycotina</taxon>
        <taxon>Eurotiomycetes</taxon>
        <taxon>Eurotiomycetidae</taxon>
        <taxon>Eurotiales</taxon>
        <taxon>Aspergillaceae</taxon>
        <taxon>Aspergillus</taxon>
        <taxon>Aspergillus subgen. Circumdati</taxon>
    </lineage>
</organism>
<name>A0AAJ8BM84_ASPNG</name>
<protein>
    <submittedName>
        <fullName evidence="1">Uncharacterized protein</fullName>
    </submittedName>
</protein>
<gene>
    <name evidence="1" type="ORF">An03g02350</name>
</gene>
<reference evidence="1" key="2">
    <citation type="submission" date="2025-08" db="UniProtKB">
        <authorList>
            <consortium name="RefSeq"/>
        </authorList>
    </citation>
    <scope>IDENTIFICATION</scope>
</reference>
<accession>A0AAJ8BM84</accession>
<evidence type="ECO:0000313" key="1">
    <source>
        <dbReference type="RefSeq" id="XP_059600265.1"/>
    </source>
</evidence>
<reference evidence="1" key="1">
    <citation type="submission" date="2025-02" db="EMBL/GenBank/DDBJ databases">
        <authorList>
            <consortium name="NCBI Genome Project"/>
        </authorList>
    </citation>
    <scope>NUCLEOTIDE SEQUENCE</scope>
</reference>
<dbReference type="GeneID" id="84590655"/>
<dbReference type="AlphaFoldDB" id="A0AAJ8BM84"/>
<proteinExistence type="predicted"/>